<evidence type="ECO:0000256" key="2">
    <source>
        <dbReference type="ARBA" id="ARBA00009533"/>
    </source>
</evidence>
<name>A0A814LEP3_ADIRI</name>
<dbReference type="Gene3D" id="3.40.640.10">
    <property type="entry name" value="Type I PLP-dependent aspartate aminotransferase-like (Major domain)"/>
    <property type="match status" value="1"/>
</dbReference>
<dbReference type="Pfam" id="PF22937">
    <property type="entry name" value="PDXDC1-like_cen2"/>
    <property type="match status" value="1"/>
</dbReference>
<comment type="similarity">
    <text evidence="2">Belongs to the group II decarboxylase family.</text>
</comment>
<dbReference type="InterPro" id="IPR055102">
    <property type="entry name" value="PDXDC1-like_3rd"/>
</dbReference>
<keyword evidence="12" id="KW-1185">Reference proteome</keyword>
<dbReference type="GO" id="GO:0016831">
    <property type="term" value="F:carboxy-lyase activity"/>
    <property type="evidence" value="ECO:0007669"/>
    <property type="project" value="UniProtKB-KW"/>
</dbReference>
<feature type="domain" description="PDXDC1/PDXD2 second" evidence="8">
    <location>
        <begin position="388"/>
        <end position="472"/>
    </location>
</feature>
<evidence type="ECO:0000259" key="8">
    <source>
        <dbReference type="Pfam" id="PF22930"/>
    </source>
</evidence>
<dbReference type="InterPro" id="IPR002129">
    <property type="entry name" value="PyrdxlP-dep_de-COase"/>
</dbReference>
<comment type="cofactor">
    <cofactor evidence="1">
        <name>pyridoxal 5'-phosphate</name>
        <dbReference type="ChEBI" id="CHEBI:597326"/>
    </cofactor>
</comment>
<accession>A0A814LEP3</accession>
<sequence>MTSEQAEMENKTLPIANEEQIVELNNRLKTDFMSHCLSYLHEDDEARQCVHLVWNRYLECVGDAAVLAAFFDTLPYHVKTSVLPKYQNEILQWCEKLFHIHSQTILCSTYYSEAFQRVIRYALKTDQYKKAVIYIATDFEPNLKFDLTSSISNIKFEHVQNRNSHDDMIDLQQLEELIKRDANDTLSYPFMVIANAGSPFLGRCDDLKKIKTLCEQYDVWVHVIGDLLGSLALLPALNDNVSIMCDSLTIDIMKLLGIQNLPYLTCFLRPLNNEKQAEDNHSSNKVHPLDEFILHSPSISFLSVWSISQRCSNENLLHHMKQSFELADLLFTRLKQTKHIRILNDEHEREHNTYSRVCSDGAPDSDLPRSVVVFRFQPDGLFGECENNDDFIGYLDLLTLWLFDKLSQQYPKMNLELLKSIHFQSVKSKDQLPAHVLRFAPLEHLIDNIDQDDMRAFLDDLQRFTDILLATITARVNLLASIAKHENLVAIPIPNWAGIGAVRYIPSTINRADMNETSMYEINRIQSELARQLQSNDSAFSLGGGSDELDSMLYLRLGMIRKREDLEILLQKIAHAGNEIETSLKYIEDMAEKIKEGIVKAQKDLEDENLQLLAQDGLLRQLPLVSNLMSWWSPAPSASPLATKGRSFDLNSGQVESTEDTYVYRMQIKKQTVHAPTHNDATATSTDSSEPQHQN</sequence>
<dbReference type="Proteomes" id="UP000663828">
    <property type="component" value="Unassembled WGS sequence"/>
</dbReference>
<evidence type="ECO:0000256" key="5">
    <source>
        <dbReference type="ARBA" id="ARBA00023239"/>
    </source>
</evidence>
<proteinExistence type="inferred from homology"/>
<evidence type="ECO:0000256" key="3">
    <source>
        <dbReference type="ARBA" id="ARBA00022793"/>
    </source>
</evidence>
<gene>
    <name evidence="10" type="ORF">EDS130_LOCUS16030</name>
    <name evidence="11" type="ORF">XAT740_LOCUS16480</name>
</gene>
<evidence type="ECO:0000313" key="11">
    <source>
        <dbReference type="EMBL" id="CAF1064713.1"/>
    </source>
</evidence>
<dbReference type="InterPro" id="IPR015424">
    <property type="entry name" value="PyrdxlP-dep_Trfase"/>
</dbReference>
<organism evidence="11 12">
    <name type="scientific">Adineta ricciae</name>
    <name type="common">Rotifer</name>
    <dbReference type="NCBI Taxonomy" id="249248"/>
    <lineage>
        <taxon>Eukaryota</taxon>
        <taxon>Metazoa</taxon>
        <taxon>Spiralia</taxon>
        <taxon>Gnathifera</taxon>
        <taxon>Rotifera</taxon>
        <taxon>Eurotatoria</taxon>
        <taxon>Bdelloidea</taxon>
        <taxon>Adinetida</taxon>
        <taxon>Adinetidae</taxon>
        <taxon>Adineta</taxon>
    </lineage>
</organism>
<protein>
    <recommendedName>
        <fullName evidence="6">Pyridoxal-dependent decarboxylase domain-containing protein 1</fullName>
    </recommendedName>
</protein>
<feature type="domain" description="PDXDC1-like third" evidence="9">
    <location>
        <begin position="481"/>
        <end position="585"/>
    </location>
</feature>
<keyword evidence="4" id="KW-0663">Pyridoxal phosphate</keyword>
<dbReference type="Proteomes" id="UP000663852">
    <property type="component" value="Unassembled WGS sequence"/>
</dbReference>
<dbReference type="SUPFAM" id="SSF53383">
    <property type="entry name" value="PLP-dependent transferases"/>
    <property type="match status" value="1"/>
</dbReference>
<reference evidence="11" key="1">
    <citation type="submission" date="2021-02" db="EMBL/GenBank/DDBJ databases">
        <authorList>
            <person name="Nowell W R."/>
        </authorList>
    </citation>
    <scope>NUCLEOTIDE SEQUENCE</scope>
</reference>
<keyword evidence="3" id="KW-0210">Decarboxylase</keyword>
<dbReference type="InterPro" id="IPR050477">
    <property type="entry name" value="GrpII_AminoAcid_Decarb"/>
</dbReference>
<keyword evidence="5" id="KW-0456">Lyase</keyword>
<feature type="region of interest" description="Disordered" evidence="7">
    <location>
        <begin position="671"/>
        <end position="695"/>
    </location>
</feature>
<dbReference type="Pfam" id="PF00282">
    <property type="entry name" value="Pyridoxal_deC"/>
    <property type="match status" value="1"/>
</dbReference>
<evidence type="ECO:0000259" key="9">
    <source>
        <dbReference type="Pfam" id="PF22937"/>
    </source>
</evidence>
<dbReference type="Pfam" id="PF22930">
    <property type="entry name" value="PDXDC1-like_cen"/>
    <property type="match status" value="1"/>
</dbReference>
<dbReference type="EMBL" id="CAJNOR010001051">
    <property type="protein sequence ID" value="CAF1064713.1"/>
    <property type="molecule type" value="Genomic_DNA"/>
</dbReference>
<dbReference type="GO" id="GO:0019752">
    <property type="term" value="P:carboxylic acid metabolic process"/>
    <property type="evidence" value="ECO:0007669"/>
    <property type="project" value="InterPro"/>
</dbReference>
<evidence type="ECO:0000256" key="1">
    <source>
        <dbReference type="ARBA" id="ARBA00001933"/>
    </source>
</evidence>
<dbReference type="GO" id="GO:0030170">
    <property type="term" value="F:pyridoxal phosphate binding"/>
    <property type="evidence" value="ECO:0007669"/>
    <property type="project" value="InterPro"/>
</dbReference>
<dbReference type="AlphaFoldDB" id="A0A814LEP3"/>
<evidence type="ECO:0000313" key="12">
    <source>
        <dbReference type="Proteomes" id="UP000663828"/>
    </source>
</evidence>
<feature type="compositionally biased region" description="Polar residues" evidence="7">
    <location>
        <begin position="679"/>
        <end position="695"/>
    </location>
</feature>
<dbReference type="InterPro" id="IPR055103">
    <property type="entry name" value="PDXDC1-like_2nd"/>
</dbReference>
<dbReference type="PANTHER" id="PTHR42735:SF1">
    <property type="entry name" value="PYRIDOXAL-DEPENDENT DECARBOXYLASE DOMAIN-CONTAINING PROTEIN 1-RELATED"/>
    <property type="match status" value="1"/>
</dbReference>
<dbReference type="EMBL" id="CAJNOJ010000069">
    <property type="protein sequence ID" value="CAF1023742.1"/>
    <property type="molecule type" value="Genomic_DNA"/>
</dbReference>
<evidence type="ECO:0000313" key="10">
    <source>
        <dbReference type="EMBL" id="CAF1023742.1"/>
    </source>
</evidence>
<comment type="caution">
    <text evidence="11">The sequence shown here is derived from an EMBL/GenBank/DDBJ whole genome shotgun (WGS) entry which is preliminary data.</text>
</comment>
<dbReference type="OrthoDB" id="2161780at2759"/>
<dbReference type="PANTHER" id="PTHR42735">
    <property type="match status" value="1"/>
</dbReference>
<evidence type="ECO:0000256" key="7">
    <source>
        <dbReference type="SAM" id="MobiDB-lite"/>
    </source>
</evidence>
<evidence type="ECO:0000256" key="4">
    <source>
        <dbReference type="ARBA" id="ARBA00022898"/>
    </source>
</evidence>
<dbReference type="InterPro" id="IPR015421">
    <property type="entry name" value="PyrdxlP-dep_Trfase_major"/>
</dbReference>
<evidence type="ECO:0000256" key="6">
    <source>
        <dbReference type="ARBA" id="ARBA00047190"/>
    </source>
</evidence>